<dbReference type="EMBL" id="BDGG01000002">
    <property type="protein sequence ID" value="GAU94657.1"/>
    <property type="molecule type" value="Genomic_DNA"/>
</dbReference>
<name>A0A1D1V4S2_RAMVA</name>
<feature type="transmembrane region" description="Helical" evidence="1">
    <location>
        <begin position="6"/>
        <end position="33"/>
    </location>
</feature>
<keyword evidence="1" id="KW-0472">Membrane</keyword>
<keyword evidence="3" id="KW-1185">Reference proteome</keyword>
<evidence type="ECO:0000313" key="3">
    <source>
        <dbReference type="Proteomes" id="UP000186922"/>
    </source>
</evidence>
<feature type="transmembrane region" description="Helical" evidence="1">
    <location>
        <begin position="93"/>
        <end position="121"/>
    </location>
</feature>
<reference evidence="2 3" key="1">
    <citation type="journal article" date="2016" name="Nat. Commun.">
        <title>Extremotolerant tardigrade genome and improved radiotolerance of human cultured cells by tardigrade-unique protein.</title>
        <authorList>
            <person name="Hashimoto T."/>
            <person name="Horikawa D.D."/>
            <person name="Saito Y."/>
            <person name="Kuwahara H."/>
            <person name="Kozuka-Hata H."/>
            <person name="Shin-I T."/>
            <person name="Minakuchi Y."/>
            <person name="Ohishi K."/>
            <person name="Motoyama A."/>
            <person name="Aizu T."/>
            <person name="Enomoto A."/>
            <person name="Kondo K."/>
            <person name="Tanaka S."/>
            <person name="Hara Y."/>
            <person name="Koshikawa S."/>
            <person name="Sagara H."/>
            <person name="Miura T."/>
            <person name="Yokobori S."/>
            <person name="Miyagawa K."/>
            <person name="Suzuki Y."/>
            <person name="Kubo T."/>
            <person name="Oyama M."/>
            <person name="Kohara Y."/>
            <person name="Fujiyama A."/>
            <person name="Arakawa K."/>
            <person name="Katayama T."/>
            <person name="Toyoda A."/>
            <person name="Kunieda T."/>
        </authorList>
    </citation>
    <scope>NUCLEOTIDE SEQUENCE [LARGE SCALE GENOMIC DNA]</scope>
    <source>
        <strain evidence="2 3">YOKOZUNA-1</strain>
    </source>
</reference>
<evidence type="ECO:0000313" key="2">
    <source>
        <dbReference type="EMBL" id="GAU94657.1"/>
    </source>
</evidence>
<comment type="caution">
    <text evidence="2">The sequence shown here is derived from an EMBL/GenBank/DDBJ whole genome shotgun (WGS) entry which is preliminary data.</text>
</comment>
<proteinExistence type="predicted"/>
<dbReference type="AlphaFoldDB" id="A0A1D1V4S2"/>
<dbReference type="Proteomes" id="UP000186922">
    <property type="component" value="Unassembled WGS sequence"/>
</dbReference>
<organism evidence="2 3">
    <name type="scientific">Ramazzottius varieornatus</name>
    <name type="common">Water bear</name>
    <name type="synonym">Tardigrade</name>
    <dbReference type="NCBI Taxonomy" id="947166"/>
    <lineage>
        <taxon>Eukaryota</taxon>
        <taxon>Metazoa</taxon>
        <taxon>Ecdysozoa</taxon>
        <taxon>Tardigrada</taxon>
        <taxon>Eutardigrada</taxon>
        <taxon>Parachela</taxon>
        <taxon>Hypsibioidea</taxon>
        <taxon>Ramazzottiidae</taxon>
        <taxon>Ramazzottius</taxon>
    </lineage>
</organism>
<sequence>MDTFGIALFAFVMVMVLADGVLGNWLALLYGVAPHNFLAVNPMLKGIEHSAIRDNFMTVDQVIAKMVEYAQEIYNMVENRCDVQKRSLMDDHFMYKIAAGALVAALVLTVCAFAVTVAFRGPPPYPEPSSDPEPSSAPEDYPFIISFTLTVLCPIPLL</sequence>
<keyword evidence="1" id="KW-0812">Transmembrane</keyword>
<gene>
    <name evidence="2" type="primary">RvY_06389-1</name>
    <name evidence="2" type="synonym">RvY_06389.1</name>
    <name evidence="2" type="ORF">RvY_06389</name>
</gene>
<keyword evidence="1" id="KW-1133">Transmembrane helix</keyword>
<accession>A0A1D1V4S2</accession>
<evidence type="ECO:0000256" key="1">
    <source>
        <dbReference type="SAM" id="Phobius"/>
    </source>
</evidence>
<protein>
    <submittedName>
        <fullName evidence="2">Uncharacterized protein</fullName>
    </submittedName>
</protein>